<sequence>MALILAAAFSFHLAMGRSTFAMPAVWHIHGIIFFGWVALSLLQAGLAASGRLAWHRRLGWLGLVWIIAMVGAGLAITVAVAQAGRTPFFFRPQWFMMQNPLGLLVFAGLALGAIALRRDTGWHRRLHICALASIMGPAFGRLMPSPFLIPWAMEITTLPGLLFPLYLAIREVRAGEGWHKARTIGLTAPLVGLAAGWLIAATPVGAEIYAAVVAGTPGAAVPGDQFGAPPPGL</sequence>
<name>A0A255YMY1_9SPHN</name>
<keyword evidence="1" id="KW-0812">Transmembrane</keyword>
<dbReference type="Proteomes" id="UP000216991">
    <property type="component" value="Unassembled WGS sequence"/>
</dbReference>
<feature type="transmembrane region" description="Helical" evidence="1">
    <location>
        <begin position="26"/>
        <end position="48"/>
    </location>
</feature>
<organism evidence="2 3">
    <name type="scientific">Sandarakinorhabdus cyanobacteriorum</name>
    <dbReference type="NCBI Taxonomy" id="1981098"/>
    <lineage>
        <taxon>Bacteria</taxon>
        <taxon>Pseudomonadati</taxon>
        <taxon>Pseudomonadota</taxon>
        <taxon>Alphaproteobacteria</taxon>
        <taxon>Sphingomonadales</taxon>
        <taxon>Sphingosinicellaceae</taxon>
        <taxon>Sandarakinorhabdus</taxon>
    </lineage>
</organism>
<evidence type="ECO:0000313" key="3">
    <source>
        <dbReference type="Proteomes" id="UP000216991"/>
    </source>
</evidence>
<proteinExistence type="predicted"/>
<feature type="transmembrane region" description="Helical" evidence="1">
    <location>
        <begin position="60"/>
        <end position="83"/>
    </location>
</feature>
<keyword evidence="3" id="KW-1185">Reference proteome</keyword>
<evidence type="ECO:0000313" key="2">
    <source>
        <dbReference type="EMBL" id="OYQ30004.1"/>
    </source>
</evidence>
<gene>
    <name evidence="2" type="ORF">CHU93_07295</name>
</gene>
<accession>A0A255YMY1</accession>
<feature type="transmembrane region" description="Helical" evidence="1">
    <location>
        <begin position="95"/>
        <end position="114"/>
    </location>
</feature>
<feature type="transmembrane region" description="Helical" evidence="1">
    <location>
        <begin position="126"/>
        <end position="143"/>
    </location>
</feature>
<reference evidence="2 3" key="1">
    <citation type="submission" date="2017-07" db="EMBL/GenBank/DDBJ databases">
        <title>Sandarakinorhabdus cyanobacteriorum sp. nov., a novel bacterium isolated from cyanobacterial aggregates in a eutrophic lake.</title>
        <authorList>
            <person name="Cai H."/>
        </authorList>
    </citation>
    <scope>NUCLEOTIDE SEQUENCE [LARGE SCALE GENOMIC DNA]</scope>
    <source>
        <strain evidence="2 3">TH057</strain>
    </source>
</reference>
<protein>
    <submittedName>
        <fullName evidence="2">Uncharacterized protein</fullName>
    </submittedName>
</protein>
<dbReference type="AlphaFoldDB" id="A0A255YMY1"/>
<comment type="caution">
    <text evidence="2">The sequence shown here is derived from an EMBL/GenBank/DDBJ whole genome shotgun (WGS) entry which is preliminary data.</text>
</comment>
<keyword evidence="1" id="KW-1133">Transmembrane helix</keyword>
<dbReference type="EMBL" id="NOXT01000103">
    <property type="protein sequence ID" value="OYQ30004.1"/>
    <property type="molecule type" value="Genomic_DNA"/>
</dbReference>
<feature type="transmembrane region" description="Helical" evidence="1">
    <location>
        <begin position="149"/>
        <end position="169"/>
    </location>
</feature>
<evidence type="ECO:0000256" key="1">
    <source>
        <dbReference type="SAM" id="Phobius"/>
    </source>
</evidence>
<keyword evidence="1" id="KW-0472">Membrane</keyword>